<dbReference type="Pfam" id="PF01753">
    <property type="entry name" value="zf-MYND"/>
    <property type="match status" value="1"/>
</dbReference>
<keyword evidence="5 7" id="KW-0863">Zinc-finger</keyword>
<evidence type="ECO:0000259" key="8">
    <source>
        <dbReference type="PROSITE" id="PS50865"/>
    </source>
</evidence>
<dbReference type="PROSITE" id="PS50865">
    <property type="entry name" value="ZF_MYND_2"/>
    <property type="match status" value="1"/>
</dbReference>
<dbReference type="EMBL" id="CAXAMN010021695">
    <property type="protein sequence ID" value="CAK9062379.1"/>
    <property type="molecule type" value="Genomic_DNA"/>
</dbReference>
<evidence type="ECO:0000256" key="7">
    <source>
        <dbReference type="PROSITE-ProRule" id="PRU00134"/>
    </source>
</evidence>
<dbReference type="SUPFAM" id="SSF144232">
    <property type="entry name" value="HIT/MYND zinc finger-like"/>
    <property type="match status" value="1"/>
</dbReference>
<sequence length="498" mass="53469">MAMEAEANTDGVSIQHLPELGGAAAVAKTSFKAGQQVFRERALVIAPSPTNLARVRAYCQLDDTPRRILRETFFSEAPAVRCAATAACEAVEATGDTATEVLALLEGEGWQLELPEVEAVIRVWNLNAYDNALAPVACKVSHSCAPNLSIRVDVSNGLIEGTACRSIAEGEPLGSWYIQDTGLWWMGADVRRTFLLQDRGFQCCCLRCCRPDRCRALPCDACGALGSVMPSGHGAATTIEAMGCATWHCEGCGREALGDALRSTAEVQLTQRLLLELKPARGVPKASAEELVALAADARGRLGDHHWTAAAAALILHFRCRAEGGLLTPFTVACGVRFLGWLMDRKLALPPAGIVRTPIAMAIDCIGWLSVAKALGGPRALQHRPEATEDLRALSARLCDFLLPIFHATGESVAHVARTGERVAILKEWLVQLQSTCGRCGKAQAVEASPAACGRCKQVRYCSRECQQVDWKDRHKAGCLPSAESLFGDVAFKLIARS</sequence>
<dbReference type="InterPro" id="IPR046341">
    <property type="entry name" value="SET_dom_sf"/>
</dbReference>
<dbReference type="PANTHER" id="PTHR46402">
    <property type="entry name" value="SET AND MYND DOMAIN-CONTAINING PROTEIN 5"/>
    <property type="match status" value="1"/>
</dbReference>
<evidence type="ECO:0000256" key="3">
    <source>
        <dbReference type="ARBA" id="ARBA00022691"/>
    </source>
</evidence>
<comment type="caution">
    <text evidence="9">The sequence shown here is derived from an EMBL/GenBank/DDBJ whole genome shotgun (WGS) entry which is preliminary data.</text>
</comment>
<evidence type="ECO:0000313" key="10">
    <source>
        <dbReference type="Proteomes" id="UP001642484"/>
    </source>
</evidence>
<dbReference type="Gene3D" id="6.10.140.2220">
    <property type="match status" value="1"/>
</dbReference>
<name>A0ABP0NIZ6_9DINO</name>
<keyword evidence="1" id="KW-0489">Methyltransferase</keyword>
<accession>A0ABP0NIZ6</accession>
<proteinExistence type="predicted"/>
<dbReference type="Pfam" id="PF00856">
    <property type="entry name" value="SET"/>
    <property type="match status" value="1"/>
</dbReference>
<evidence type="ECO:0000313" key="9">
    <source>
        <dbReference type="EMBL" id="CAK9062379.1"/>
    </source>
</evidence>
<evidence type="ECO:0000256" key="1">
    <source>
        <dbReference type="ARBA" id="ARBA00022603"/>
    </source>
</evidence>
<dbReference type="PANTHER" id="PTHR46402:SF2">
    <property type="entry name" value="HISTONE-LYSINE N-TRIMETHYLTRANSFERASE SMYD5"/>
    <property type="match status" value="1"/>
</dbReference>
<feature type="domain" description="MYND-type" evidence="8">
    <location>
        <begin position="437"/>
        <end position="479"/>
    </location>
</feature>
<keyword evidence="3" id="KW-0949">S-adenosyl-L-methionine</keyword>
<keyword evidence="10" id="KW-1185">Reference proteome</keyword>
<reference evidence="9 10" key="1">
    <citation type="submission" date="2024-02" db="EMBL/GenBank/DDBJ databases">
        <authorList>
            <person name="Chen Y."/>
            <person name="Shah S."/>
            <person name="Dougan E. K."/>
            <person name="Thang M."/>
            <person name="Chan C."/>
        </authorList>
    </citation>
    <scope>NUCLEOTIDE SEQUENCE [LARGE SCALE GENOMIC DNA]</scope>
</reference>
<dbReference type="PROSITE" id="PS01360">
    <property type="entry name" value="ZF_MYND_1"/>
    <property type="match status" value="1"/>
</dbReference>
<dbReference type="InterPro" id="IPR001214">
    <property type="entry name" value="SET_dom"/>
</dbReference>
<evidence type="ECO:0000256" key="5">
    <source>
        <dbReference type="ARBA" id="ARBA00022771"/>
    </source>
</evidence>
<gene>
    <name evidence="9" type="ORF">CCMP2556_LOCUS30671</name>
</gene>
<keyword evidence="4" id="KW-0479">Metal-binding</keyword>
<keyword evidence="2" id="KW-0808">Transferase</keyword>
<evidence type="ECO:0000256" key="2">
    <source>
        <dbReference type="ARBA" id="ARBA00022679"/>
    </source>
</evidence>
<dbReference type="Gene3D" id="2.170.270.10">
    <property type="entry name" value="SET domain"/>
    <property type="match status" value="1"/>
</dbReference>
<dbReference type="Proteomes" id="UP001642484">
    <property type="component" value="Unassembled WGS sequence"/>
</dbReference>
<dbReference type="InterPro" id="IPR002893">
    <property type="entry name" value="Znf_MYND"/>
</dbReference>
<dbReference type="SUPFAM" id="SSF82199">
    <property type="entry name" value="SET domain"/>
    <property type="match status" value="1"/>
</dbReference>
<evidence type="ECO:0000256" key="4">
    <source>
        <dbReference type="ARBA" id="ARBA00022723"/>
    </source>
</evidence>
<organism evidence="9 10">
    <name type="scientific">Durusdinium trenchii</name>
    <dbReference type="NCBI Taxonomy" id="1381693"/>
    <lineage>
        <taxon>Eukaryota</taxon>
        <taxon>Sar</taxon>
        <taxon>Alveolata</taxon>
        <taxon>Dinophyceae</taxon>
        <taxon>Suessiales</taxon>
        <taxon>Symbiodiniaceae</taxon>
        <taxon>Durusdinium</taxon>
    </lineage>
</organism>
<keyword evidence="6" id="KW-0862">Zinc</keyword>
<protein>
    <recommendedName>
        <fullName evidence="8">MYND-type domain-containing protein</fullName>
    </recommendedName>
</protein>
<evidence type="ECO:0000256" key="6">
    <source>
        <dbReference type="ARBA" id="ARBA00022833"/>
    </source>
</evidence>